<accession>A0AAW5R2A9</accession>
<dbReference type="SUPFAM" id="SSF46785">
    <property type="entry name" value="Winged helix' DNA-binding domain"/>
    <property type="match status" value="1"/>
</dbReference>
<dbReference type="InterPro" id="IPR050707">
    <property type="entry name" value="HTH_MetabolicPath_Reg"/>
</dbReference>
<dbReference type="SMART" id="SM00346">
    <property type="entry name" value="HTH_ICLR"/>
    <property type="match status" value="1"/>
</dbReference>
<proteinExistence type="predicted"/>
<dbReference type="AlphaFoldDB" id="A0AAW5R2A9"/>
<keyword evidence="3" id="KW-0804">Transcription</keyword>
<protein>
    <submittedName>
        <fullName evidence="6">IclR family transcriptional regulator</fullName>
    </submittedName>
</protein>
<name>A0AAW5R2A9_9HYPH</name>
<keyword evidence="2" id="KW-0238">DNA-binding</keyword>
<sequence>MQTVDKAMKLLGAFTPAEPEIGLSDLARRAGYDKAATRRFLVALQKHGFIEQNPANRKYRLGAAFLHFAQLREATQPLASVIAPLLETLTEKTGETAHASHYSATGSGGALITIGMRESNKATRVHMDPSEILPLHATASGLVYLAFAPGARIDEAIAGGLKAYTAHTITSANRLRAAVAQARTAGHAVAGQSFEDEVTGIAMPFFDASGAAVGALAVATPSSRMTDTLKASILSELQRTVATATRGIGGVMNPDYLSALGDRRAA</sequence>
<reference evidence="6 7" key="1">
    <citation type="submission" date="2022-04" db="EMBL/GenBank/DDBJ databases">
        <authorList>
            <person name="Ye Y.-Q."/>
            <person name="Du Z.-J."/>
        </authorList>
    </citation>
    <scope>NUCLEOTIDE SEQUENCE [LARGE SCALE GENOMIC DNA]</scope>
    <source>
        <strain evidence="6 7">A6E488</strain>
    </source>
</reference>
<feature type="domain" description="IclR-ED" evidence="5">
    <location>
        <begin position="57"/>
        <end position="250"/>
    </location>
</feature>
<dbReference type="PANTHER" id="PTHR30136">
    <property type="entry name" value="HELIX-TURN-HELIX TRANSCRIPTIONAL REGULATOR, ICLR FAMILY"/>
    <property type="match status" value="1"/>
</dbReference>
<dbReference type="Proteomes" id="UP001320898">
    <property type="component" value="Unassembled WGS sequence"/>
</dbReference>
<keyword evidence="1" id="KW-0805">Transcription regulation</keyword>
<dbReference type="PROSITE" id="PS51077">
    <property type="entry name" value="HTH_ICLR"/>
    <property type="match status" value="1"/>
</dbReference>
<dbReference type="FunFam" id="1.10.10.10:FF:000056">
    <property type="entry name" value="IclR family transcriptional regulator"/>
    <property type="match status" value="1"/>
</dbReference>
<dbReference type="Pfam" id="PF09339">
    <property type="entry name" value="HTH_IclR"/>
    <property type="match status" value="1"/>
</dbReference>
<dbReference type="GO" id="GO:0045892">
    <property type="term" value="P:negative regulation of DNA-templated transcription"/>
    <property type="evidence" value="ECO:0007669"/>
    <property type="project" value="TreeGrafter"/>
</dbReference>
<dbReference type="InterPro" id="IPR014757">
    <property type="entry name" value="Tscrpt_reg_IclR_C"/>
</dbReference>
<dbReference type="InterPro" id="IPR036388">
    <property type="entry name" value="WH-like_DNA-bd_sf"/>
</dbReference>
<dbReference type="Gene3D" id="3.30.450.40">
    <property type="match status" value="1"/>
</dbReference>
<feature type="domain" description="HTH iclR-type" evidence="4">
    <location>
        <begin position="1"/>
        <end position="63"/>
    </location>
</feature>
<dbReference type="RefSeq" id="WP_261616568.1">
    <property type="nucleotide sequence ID" value="NZ_JALIDZ010000006.1"/>
</dbReference>
<dbReference type="GO" id="GO:0003677">
    <property type="term" value="F:DNA binding"/>
    <property type="evidence" value="ECO:0007669"/>
    <property type="project" value="UniProtKB-KW"/>
</dbReference>
<evidence type="ECO:0000313" key="6">
    <source>
        <dbReference type="EMBL" id="MCT8972983.1"/>
    </source>
</evidence>
<evidence type="ECO:0000259" key="4">
    <source>
        <dbReference type="PROSITE" id="PS51077"/>
    </source>
</evidence>
<dbReference type="SUPFAM" id="SSF55781">
    <property type="entry name" value="GAF domain-like"/>
    <property type="match status" value="1"/>
</dbReference>
<dbReference type="PANTHER" id="PTHR30136:SF24">
    <property type="entry name" value="HTH-TYPE TRANSCRIPTIONAL REPRESSOR ALLR"/>
    <property type="match status" value="1"/>
</dbReference>
<evidence type="ECO:0000256" key="3">
    <source>
        <dbReference type="ARBA" id="ARBA00023163"/>
    </source>
</evidence>
<dbReference type="PROSITE" id="PS51078">
    <property type="entry name" value="ICLR_ED"/>
    <property type="match status" value="1"/>
</dbReference>
<evidence type="ECO:0000259" key="5">
    <source>
        <dbReference type="PROSITE" id="PS51078"/>
    </source>
</evidence>
<comment type="caution">
    <text evidence="6">The sequence shown here is derived from an EMBL/GenBank/DDBJ whole genome shotgun (WGS) entry which is preliminary data.</text>
</comment>
<evidence type="ECO:0000256" key="1">
    <source>
        <dbReference type="ARBA" id="ARBA00023015"/>
    </source>
</evidence>
<dbReference type="Pfam" id="PF01614">
    <property type="entry name" value="IclR_C"/>
    <property type="match status" value="1"/>
</dbReference>
<dbReference type="EMBL" id="JALIDZ010000006">
    <property type="protein sequence ID" value="MCT8972983.1"/>
    <property type="molecule type" value="Genomic_DNA"/>
</dbReference>
<organism evidence="6 7">
    <name type="scientific">Microbaculum marinisediminis</name>
    <dbReference type="NCBI Taxonomy" id="2931392"/>
    <lineage>
        <taxon>Bacteria</taxon>
        <taxon>Pseudomonadati</taxon>
        <taxon>Pseudomonadota</taxon>
        <taxon>Alphaproteobacteria</taxon>
        <taxon>Hyphomicrobiales</taxon>
        <taxon>Tepidamorphaceae</taxon>
        <taxon>Microbaculum</taxon>
    </lineage>
</organism>
<keyword evidence="7" id="KW-1185">Reference proteome</keyword>
<dbReference type="GO" id="GO:0003700">
    <property type="term" value="F:DNA-binding transcription factor activity"/>
    <property type="evidence" value="ECO:0007669"/>
    <property type="project" value="TreeGrafter"/>
</dbReference>
<evidence type="ECO:0000313" key="7">
    <source>
        <dbReference type="Proteomes" id="UP001320898"/>
    </source>
</evidence>
<dbReference type="InterPro" id="IPR029016">
    <property type="entry name" value="GAF-like_dom_sf"/>
</dbReference>
<dbReference type="Gene3D" id="1.10.10.10">
    <property type="entry name" value="Winged helix-like DNA-binding domain superfamily/Winged helix DNA-binding domain"/>
    <property type="match status" value="1"/>
</dbReference>
<dbReference type="InterPro" id="IPR005471">
    <property type="entry name" value="Tscrpt_reg_IclR_N"/>
</dbReference>
<gene>
    <name evidence="6" type="ORF">MUB46_14045</name>
</gene>
<dbReference type="InterPro" id="IPR036390">
    <property type="entry name" value="WH_DNA-bd_sf"/>
</dbReference>
<evidence type="ECO:0000256" key="2">
    <source>
        <dbReference type="ARBA" id="ARBA00023125"/>
    </source>
</evidence>